<dbReference type="RefSeq" id="WP_118592370.1">
    <property type="nucleotide sequence ID" value="NZ_QSFP01000033.1"/>
</dbReference>
<evidence type="ECO:0000256" key="1">
    <source>
        <dbReference type="ARBA" id="ARBA00022741"/>
    </source>
</evidence>
<dbReference type="GO" id="GO:0008233">
    <property type="term" value="F:peptidase activity"/>
    <property type="evidence" value="ECO:0007669"/>
    <property type="project" value="UniProtKB-KW"/>
</dbReference>
<organism evidence="4 5">
    <name type="scientific">Roseburia intestinalis</name>
    <dbReference type="NCBI Taxonomy" id="166486"/>
    <lineage>
        <taxon>Bacteria</taxon>
        <taxon>Bacillati</taxon>
        <taxon>Bacillota</taxon>
        <taxon>Clostridia</taxon>
        <taxon>Lachnospirales</taxon>
        <taxon>Lachnospiraceae</taxon>
        <taxon>Roseburia</taxon>
    </lineage>
</organism>
<keyword evidence="1" id="KW-0547">Nucleotide-binding</keyword>
<dbReference type="PANTHER" id="PTHR11638:SF18">
    <property type="entry name" value="HEAT SHOCK PROTEIN 104"/>
    <property type="match status" value="1"/>
</dbReference>
<dbReference type="PANTHER" id="PTHR11638">
    <property type="entry name" value="ATP-DEPENDENT CLP PROTEASE"/>
    <property type="match status" value="1"/>
</dbReference>
<dbReference type="AlphaFoldDB" id="A0A3R6GMI4"/>
<dbReference type="SMART" id="SM00382">
    <property type="entry name" value="AAA"/>
    <property type="match status" value="1"/>
</dbReference>
<sequence>MNKVKIYYGSKKWFDKNRPSTYRNLTEVVNELDEQKRKNIMFIANMPKNNESDKMVEDITKKPSADILVADEGEYSGVQEHVIMNFANFLGEIDVNTLILQNPPKQIRNQLEILYPKEKNIIKIEYEKYNHITPRKLKEFNQLYDEHIVGQNVVKKELLPLLYSRTISANRNKPLVLLFCGKPGIGKTETAKYLAELIGGKLFRQQFSMFQNNQFSNYLFGGNHHEKSFAKDLLGRESDVILLDEFDKANPIFHSAFYQLFDDGIYEDTNYYLELKNAIIICTTNYTSREEIIKNLGEAIFNRFNAVIYFEELSIESKVHICDLVVEEIGKKYKITVDSEIIERLHAKMELLESVREIRNLIEKVFATIAFENYHESKESSSAQIKGR</sequence>
<gene>
    <name evidence="4" type="ORF">DW927_18145</name>
</gene>
<evidence type="ECO:0000259" key="3">
    <source>
        <dbReference type="SMART" id="SM00382"/>
    </source>
</evidence>
<dbReference type="GO" id="GO:0005737">
    <property type="term" value="C:cytoplasm"/>
    <property type="evidence" value="ECO:0007669"/>
    <property type="project" value="TreeGrafter"/>
</dbReference>
<feature type="domain" description="AAA+ ATPase" evidence="3">
    <location>
        <begin position="173"/>
        <end position="314"/>
    </location>
</feature>
<dbReference type="GO" id="GO:0006508">
    <property type="term" value="P:proteolysis"/>
    <property type="evidence" value="ECO:0007669"/>
    <property type="project" value="UniProtKB-KW"/>
</dbReference>
<dbReference type="SUPFAM" id="SSF52540">
    <property type="entry name" value="P-loop containing nucleoside triphosphate hydrolases"/>
    <property type="match status" value="1"/>
</dbReference>
<comment type="caution">
    <text evidence="4">The sequence shown here is derived from an EMBL/GenBank/DDBJ whole genome shotgun (WGS) entry which is preliminary data.</text>
</comment>
<evidence type="ECO:0000313" key="5">
    <source>
        <dbReference type="Proteomes" id="UP000284465"/>
    </source>
</evidence>
<dbReference type="PRINTS" id="PR00300">
    <property type="entry name" value="CLPPROTEASEA"/>
</dbReference>
<dbReference type="GO" id="GO:0016887">
    <property type="term" value="F:ATP hydrolysis activity"/>
    <property type="evidence" value="ECO:0007669"/>
    <property type="project" value="InterPro"/>
</dbReference>
<dbReference type="GO" id="GO:0005524">
    <property type="term" value="F:ATP binding"/>
    <property type="evidence" value="ECO:0007669"/>
    <property type="project" value="UniProtKB-KW"/>
</dbReference>
<dbReference type="InterPro" id="IPR001270">
    <property type="entry name" value="ClpA/B"/>
</dbReference>
<name>A0A3R6GMI4_9FIRM</name>
<protein>
    <submittedName>
        <fullName evidence="4">ATP-dependent Clp protease ATP-binding subunit</fullName>
    </submittedName>
</protein>
<proteinExistence type="predicted"/>
<dbReference type="Proteomes" id="UP000284465">
    <property type="component" value="Unassembled WGS sequence"/>
</dbReference>
<dbReference type="InterPro" id="IPR003593">
    <property type="entry name" value="AAA+_ATPase"/>
</dbReference>
<keyword evidence="4" id="KW-0378">Hydrolase</keyword>
<keyword evidence="4" id="KW-0645">Protease</keyword>
<dbReference type="EMBL" id="QSFP01000033">
    <property type="protein sequence ID" value="RHA63064.1"/>
    <property type="molecule type" value="Genomic_DNA"/>
</dbReference>
<dbReference type="InterPro" id="IPR027417">
    <property type="entry name" value="P-loop_NTPase"/>
</dbReference>
<keyword evidence="2 4" id="KW-0067">ATP-binding</keyword>
<dbReference type="Gene3D" id="3.40.50.300">
    <property type="entry name" value="P-loop containing nucleotide triphosphate hydrolases"/>
    <property type="match status" value="1"/>
</dbReference>
<evidence type="ECO:0000256" key="2">
    <source>
        <dbReference type="ARBA" id="ARBA00022840"/>
    </source>
</evidence>
<reference evidence="4 5" key="1">
    <citation type="submission" date="2018-08" db="EMBL/GenBank/DDBJ databases">
        <title>A genome reference for cultivated species of the human gut microbiota.</title>
        <authorList>
            <person name="Zou Y."/>
            <person name="Xue W."/>
            <person name="Luo G."/>
        </authorList>
    </citation>
    <scope>NUCLEOTIDE SEQUENCE [LARGE SCALE GENOMIC DNA]</scope>
    <source>
        <strain evidence="4 5">AM43-11</strain>
    </source>
</reference>
<dbReference type="GO" id="GO:0034605">
    <property type="term" value="P:cellular response to heat"/>
    <property type="evidence" value="ECO:0007669"/>
    <property type="project" value="TreeGrafter"/>
</dbReference>
<evidence type="ECO:0000313" key="4">
    <source>
        <dbReference type="EMBL" id="RHA63064.1"/>
    </source>
</evidence>
<dbReference type="InterPro" id="IPR050130">
    <property type="entry name" value="ClpA_ClpB"/>
</dbReference>
<accession>A0A3R6GMI4</accession>
<dbReference type="Pfam" id="PF07724">
    <property type="entry name" value="AAA_2"/>
    <property type="match status" value="1"/>
</dbReference>
<dbReference type="InterPro" id="IPR003959">
    <property type="entry name" value="ATPase_AAA_core"/>
</dbReference>